<feature type="transmembrane region" description="Helical" evidence="1">
    <location>
        <begin position="119"/>
        <end position="137"/>
    </location>
</feature>
<feature type="transmembrane region" description="Helical" evidence="1">
    <location>
        <begin position="6"/>
        <end position="30"/>
    </location>
</feature>
<accession>A0A4P7BAZ0</accession>
<feature type="transmembrane region" description="Helical" evidence="1">
    <location>
        <begin position="76"/>
        <end position="98"/>
    </location>
</feature>
<name>A0A4P7BAZ0_9BURK</name>
<dbReference type="OrthoDB" id="9892113at2"/>
<evidence type="ECO:0000256" key="1">
    <source>
        <dbReference type="SAM" id="Phobius"/>
    </source>
</evidence>
<keyword evidence="1" id="KW-0472">Membrane</keyword>
<dbReference type="Proteomes" id="UP000294359">
    <property type="component" value="Chromosome"/>
</dbReference>
<evidence type="ECO:0000313" key="5">
    <source>
        <dbReference type="Proteomes" id="UP000619512"/>
    </source>
</evidence>
<reference evidence="2" key="3">
    <citation type="submission" date="2022-12" db="EMBL/GenBank/DDBJ databases">
        <authorList>
            <person name="Sun Q."/>
            <person name="Kim S."/>
        </authorList>
    </citation>
    <scope>NUCLEOTIDE SEQUENCE</scope>
    <source>
        <strain evidence="2">KCTC 12344</strain>
    </source>
</reference>
<evidence type="ECO:0000313" key="2">
    <source>
        <dbReference type="EMBL" id="GGY95300.1"/>
    </source>
</evidence>
<reference evidence="2" key="1">
    <citation type="journal article" date="2014" name="Int. J. Syst. Evol. Microbiol.">
        <title>Complete genome sequence of Corynebacterium casei LMG S-19264T (=DSM 44701T), isolated from a smear-ripened cheese.</title>
        <authorList>
            <consortium name="US DOE Joint Genome Institute (JGI-PGF)"/>
            <person name="Walter F."/>
            <person name="Albersmeier A."/>
            <person name="Kalinowski J."/>
            <person name="Ruckert C."/>
        </authorList>
    </citation>
    <scope>NUCLEOTIDE SEQUENCE</scope>
    <source>
        <strain evidence="2">KCTC 12344</strain>
    </source>
</reference>
<dbReference type="RefSeq" id="WP_134383998.1">
    <property type="nucleotide sequence ID" value="NZ_BMWW01000005.1"/>
</dbReference>
<evidence type="ECO:0000313" key="4">
    <source>
        <dbReference type="Proteomes" id="UP000294359"/>
    </source>
</evidence>
<feature type="transmembrane region" description="Helical" evidence="1">
    <location>
        <begin position="42"/>
        <end position="64"/>
    </location>
</feature>
<keyword evidence="1" id="KW-0812">Transmembrane</keyword>
<organism evidence="2 5">
    <name type="scientific">Pseudoduganella plicata</name>
    <dbReference type="NCBI Taxonomy" id="321984"/>
    <lineage>
        <taxon>Bacteria</taxon>
        <taxon>Pseudomonadati</taxon>
        <taxon>Pseudomonadota</taxon>
        <taxon>Betaproteobacteria</taxon>
        <taxon>Burkholderiales</taxon>
        <taxon>Oxalobacteraceae</taxon>
        <taxon>Telluria group</taxon>
        <taxon>Pseudoduganella</taxon>
    </lineage>
</organism>
<reference evidence="3 4" key="2">
    <citation type="submission" date="2019-03" db="EMBL/GenBank/DDBJ databases">
        <title>Draft Genome Sequences of Six Type Strains of the Genus Massilia.</title>
        <authorList>
            <person name="Miess H."/>
            <person name="Frediansyhah A."/>
            <person name="Gross H."/>
        </authorList>
    </citation>
    <scope>NUCLEOTIDE SEQUENCE [LARGE SCALE GENOMIC DNA]</scope>
    <source>
        <strain evidence="3 4">DSM 17505</strain>
    </source>
</reference>
<sequence>MDDTGLFPQLAGTLKGGVLLALLLHALALVPQWRARYFNPRFLNLTLTGLLLGVVHGCVIALAQRELAAGAGADVAVAWALAVAGTLNVAIAVQNLLAVHALVHLHRPSAIAAQRLRGAVTPMAWVSAGLAVVAYFAL</sequence>
<evidence type="ECO:0000313" key="3">
    <source>
        <dbReference type="EMBL" id="QBQ35761.1"/>
    </source>
</evidence>
<dbReference type="EMBL" id="CP038026">
    <property type="protein sequence ID" value="QBQ35761.1"/>
    <property type="molecule type" value="Genomic_DNA"/>
</dbReference>
<proteinExistence type="predicted"/>
<gene>
    <name evidence="3" type="ORF">E1742_05990</name>
    <name evidence="2" type="ORF">GCM10007388_30830</name>
</gene>
<protein>
    <submittedName>
        <fullName evidence="2">Uncharacterized protein</fullName>
    </submittedName>
</protein>
<dbReference type="EMBL" id="BMWW01000005">
    <property type="protein sequence ID" value="GGY95300.1"/>
    <property type="molecule type" value="Genomic_DNA"/>
</dbReference>
<dbReference type="AlphaFoldDB" id="A0A4P7BAZ0"/>
<dbReference type="Proteomes" id="UP000619512">
    <property type="component" value="Unassembled WGS sequence"/>
</dbReference>
<keyword evidence="1" id="KW-1133">Transmembrane helix</keyword>
<keyword evidence="4" id="KW-1185">Reference proteome</keyword>